<evidence type="ECO:0000256" key="8">
    <source>
        <dbReference type="SAM" id="Phobius"/>
    </source>
</evidence>
<feature type="transmembrane region" description="Helical" evidence="8">
    <location>
        <begin position="341"/>
        <end position="364"/>
    </location>
</feature>
<dbReference type="Proteomes" id="UP001501011">
    <property type="component" value="Unassembled WGS sequence"/>
</dbReference>
<protein>
    <submittedName>
        <fullName evidence="10">MMPL family transporter</fullName>
    </submittedName>
</protein>
<feature type="transmembrane region" description="Helical" evidence="8">
    <location>
        <begin position="820"/>
        <end position="845"/>
    </location>
</feature>
<evidence type="ECO:0000259" key="9">
    <source>
        <dbReference type="PROSITE" id="PS50156"/>
    </source>
</evidence>
<feature type="domain" description="SSD" evidence="9">
    <location>
        <begin position="716"/>
        <end position="844"/>
    </location>
</feature>
<feature type="transmembrane region" description="Helical" evidence="8">
    <location>
        <begin position="289"/>
        <end position="306"/>
    </location>
</feature>
<name>A0ABP8IJP8_9GAMM</name>
<comment type="similarity">
    <text evidence="2">Belongs to the resistance-nodulation-cell division (RND) (TC 2.A.6) family. MmpL subfamily.</text>
</comment>
<evidence type="ECO:0000313" key="10">
    <source>
        <dbReference type="EMBL" id="GAA4360687.1"/>
    </source>
</evidence>
<feature type="domain" description="SSD" evidence="9">
    <location>
        <begin position="313"/>
        <end position="438"/>
    </location>
</feature>
<feature type="region of interest" description="Disordered" evidence="7">
    <location>
        <begin position="1"/>
        <end position="25"/>
    </location>
</feature>
<evidence type="ECO:0000256" key="6">
    <source>
        <dbReference type="ARBA" id="ARBA00023136"/>
    </source>
</evidence>
<feature type="transmembrane region" description="Helical" evidence="8">
    <location>
        <begin position="416"/>
        <end position="438"/>
    </location>
</feature>
<comment type="caution">
    <text evidence="10">The sequence shown here is derived from an EMBL/GenBank/DDBJ whole genome shotgun (WGS) entry which is preliminary data.</text>
</comment>
<reference evidence="11" key="1">
    <citation type="journal article" date="2019" name="Int. J. Syst. Evol. Microbiol.">
        <title>The Global Catalogue of Microorganisms (GCM) 10K type strain sequencing project: providing services to taxonomists for standard genome sequencing and annotation.</title>
        <authorList>
            <consortium name="The Broad Institute Genomics Platform"/>
            <consortium name="The Broad Institute Genome Sequencing Center for Infectious Disease"/>
            <person name="Wu L."/>
            <person name="Ma J."/>
        </authorList>
    </citation>
    <scope>NUCLEOTIDE SEQUENCE [LARGE SCALE GENOMIC DNA]</scope>
    <source>
        <strain evidence="11">JCM 17728</strain>
    </source>
</reference>
<proteinExistence type="inferred from homology"/>
<sequence>MSNNSELDKQSSGSTEPQQKPSNNGQRTVAFGRFIVNHPWLVMLAAIALLLSAMYGAKFLEIKPDYRVFFAEDNPQLIAFDHIQDTYDKADNVMMVLTPKEGEVFDKETLKTIQWLTEKAWHVPYSTRVDSVTNYQHTWVTPEDEDYMLVGALLCVPAKSADFDSTCEHESVTPAAIDELTQQQLDRLEQIVINEPQVVNRMINPEGTVTAVNITVQMPDDKDLEGLEGDERAKKKTEILTAGQKVADYVRDLQSQVEERNPNLEVRLTGVVMMNTAFAETGLGDMMTLTPIMLLLVIPLALYFMIRSISGTIGSVLIIIFSIAGAMGMEGWLGIFLTAPVFSVPTVVATMAVADSVHLLVTYMQNLRQGMHKKDAMVESIRINMMPIFLTSVTTVIGFLTMNFSDVPPLQDLGNVVAIGVTFAFIFSVTFLPAFILLMPTKVPRGRSAKHEKMDQFADFVVAKRKMLLPLMTVICIGVIAFLPKNELNDEFVKYFDETIDFRVDSDYTAENLTGLYTMFYAVNSDNENGIHEPEFMAMLQEFVTFAEAQPEVIHVQSYTDVMKRLNKSMNADRNACYALPEASLDENCNEVLKEPDEGTDLNTRVRELTAQFTLMYEMSLPKGMDLNNQVSSDKAGTRVQIALHNLSSIEVLALEKKFAQWFEKNAPNYEVQGSSPAVMFAHVGQNNIYSMLEGTAWALVLISLLLIFALRSFKLGLLSLIPNIIPMAVAFGIWAIFQGQVGMGLSVVTGMTLGIVVDDTVHFLSKYLRARREKGLDSHAAVKYAFQTVGMALTVTTIVLVLGFLVLGMSHYVMNSHMGILTAITLAAALIIDFLLLPPLLMLIEPKKSTQKTNS</sequence>
<feature type="transmembrane region" description="Helical" evidence="8">
    <location>
        <begin position="744"/>
        <end position="765"/>
    </location>
</feature>
<evidence type="ECO:0000256" key="3">
    <source>
        <dbReference type="ARBA" id="ARBA00022475"/>
    </source>
</evidence>
<feature type="transmembrane region" description="Helical" evidence="8">
    <location>
        <begin position="467"/>
        <end position="484"/>
    </location>
</feature>
<evidence type="ECO:0000256" key="4">
    <source>
        <dbReference type="ARBA" id="ARBA00022692"/>
    </source>
</evidence>
<keyword evidence="11" id="KW-1185">Reference proteome</keyword>
<keyword evidence="3" id="KW-1003">Cell membrane</keyword>
<evidence type="ECO:0000256" key="7">
    <source>
        <dbReference type="SAM" id="MobiDB-lite"/>
    </source>
</evidence>
<dbReference type="Gene3D" id="1.20.1640.10">
    <property type="entry name" value="Multidrug efflux transporter AcrB transmembrane domain"/>
    <property type="match status" value="2"/>
</dbReference>
<dbReference type="Pfam" id="PF03176">
    <property type="entry name" value="MMPL"/>
    <property type="match status" value="2"/>
</dbReference>
<dbReference type="InterPro" id="IPR000731">
    <property type="entry name" value="SSD"/>
</dbReference>
<keyword evidence="4 8" id="KW-0812">Transmembrane</keyword>
<gene>
    <name evidence="10" type="ORF">GCM10023151_13200</name>
</gene>
<comment type="subcellular location">
    <subcellularLocation>
        <location evidence="1">Cell membrane</location>
        <topology evidence="1">Multi-pass membrane protein</topology>
    </subcellularLocation>
</comment>
<dbReference type="InterPro" id="IPR050545">
    <property type="entry name" value="Mycobact_MmpL"/>
</dbReference>
<accession>A0ABP8IJP8</accession>
<evidence type="ECO:0000256" key="2">
    <source>
        <dbReference type="ARBA" id="ARBA00010157"/>
    </source>
</evidence>
<dbReference type="InterPro" id="IPR004869">
    <property type="entry name" value="MMPL_dom"/>
</dbReference>
<keyword evidence="6 8" id="KW-0472">Membrane</keyword>
<dbReference type="EMBL" id="BAABFV010000001">
    <property type="protein sequence ID" value="GAA4360687.1"/>
    <property type="molecule type" value="Genomic_DNA"/>
</dbReference>
<feature type="transmembrane region" description="Helical" evidence="8">
    <location>
        <begin position="785"/>
        <end position="808"/>
    </location>
</feature>
<feature type="transmembrane region" description="Helical" evidence="8">
    <location>
        <begin position="40"/>
        <end position="57"/>
    </location>
</feature>
<feature type="transmembrane region" description="Helical" evidence="8">
    <location>
        <begin position="385"/>
        <end position="404"/>
    </location>
</feature>
<evidence type="ECO:0000256" key="1">
    <source>
        <dbReference type="ARBA" id="ARBA00004651"/>
    </source>
</evidence>
<dbReference type="RefSeq" id="WP_345292416.1">
    <property type="nucleotide sequence ID" value="NZ_BAABFV010000001.1"/>
</dbReference>
<dbReference type="PANTHER" id="PTHR33406">
    <property type="entry name" value="MEMBRANE PROTEIN MJ1562-RELATED"/>
    <property type="match status" value="1"/>
</dbReference>
<organism evidence="10 11">
    <name type="scientific">Kangiella marina</name>
    <dbReference type="NCBI Taxonomy" id="1079178"/>
    <lineage>
        <taxon>Bacteria</taxon>
        <taxon>Pseudomonadati</taxon>
        <taxon>Pseudomonadota</taxon>
        <taxon>Gammaproteobacteria</taxon>
        <taxon>Kangiellales</taxon>
        <taxon>Kangiellaceae</taxon>
        <taxon>Kangiella</taxon>
    </lineage>
</organism>
<dbReference type="SUPFAM" id="SSF82866">
    <property type="entry name" value="Multidrug efflux transporter AcrB transmembrane domain"/>
    <property type="match status" value="2"/>
</dbReference>
<feature type="transmembrane region" description="Helical" evidence="8">
    <location>
        <begin position="689"/>
        <end position="711"/>
    </location>
</feature>
<feature type="transmembrane region" description="Helical" evidence="8">
    <location>
        <begin position="718"/>
        <end position="738"/>
    </location>
</feature>
<keyword evidence="5 8" id="KW-1133">Transmembrane helix</keyword>
<evidence type="ECO:0000313" key="11">
    <source>
        <dbReference type="Proteomes" id="UP001501011"/>
    </source>
</evidence>
<dbReference type="PROSITE" id="PS50156">
    <property type="entry name" value="SSD"/>
    <property type="match status" value="2"/>
</dbReference>
<dbReference type="PANTHER" id="PTHR33406:SF6">
    <property type="entry name" value="MEMBRANE PROTEIN YDGH-RELATED"/>
    <property type="match status" value="1"/>
</dbReference>
<evidence type="ECO:0000256" key="5">
    <source>
        <dbReference type="ARBA" id="ARBA00022989"/>
    </source>
</evidence>
<feature type="transmembrane region" description="Helical" evidence="8">
    <location>
        <begin position="313"/>
        <end position="335"/>
    </location>
</feature>